<dbReference type="SMART" id="SM00584">
    <property type="entry name" value="TLDc"/>
    <property type="match status" value="1"/>
</dbReference>
<feature type="region of interest" description="Disordered" evidence="1">
    <location>
        <begin position="1"/>
        <end position="23"/>
    </location>
</feature>
<name>A0A2P5F7X3_TREOI</name>
<dbReference type="EMBL" id="JXTC01000055">
    <property type="protein sequence ID" value="PON93859.1"/>
    <property type="molecule type" value="Genomic_DNA"/>
</dbReference>
<dbReference type="Pfam" id="PF07534">
    <property type="entry name" value="TLD"/>
    <property type="match status" value="1"/>
</dbReference>
<dbReference type="OrthoDB" id="289228at2759"/>
<dbReference type="FunCoup" id="A0A2P5F7X3">
    <property type="interactions" value="1288"/>
</dbReference>
<sequence length="542" mass="60279">MGASTSTDHKGSKEQREAESIAASSGALPALHNAFSTLADPNSDAIPLESLEKCFSLTYKNPICEAPSSKPDALLGLLDSFGSAMVNLFFVPGKGGVRWVEFVKGYNECSGRMSSSMSLNTLLRVFCAAVRKAGLSLSLEFESDDADCKISGFLLPNDVLLFLWFCSTMLWDSHNSKISKKRVKLCLPDVNHMVMSAITSSAEVNSSLNVWNCDISGLEVHLPIGKFLTWVLQTLPSLPDCFAQFVHARIQSCVTQEQQEDSESSNSSAGDISSTNVYGSYLLSRGIAWAISLTMRSTISEELSRACFFSNTDRTDENLLYRSSLHGRGLNRFWSNVEGYQGPLLMLISARLDGAPEGSITERKWTIGALTQQGFENRDTFYGSSGNLYAIHPVFHSYSSTGKEKNFVYSHLHPTGRVYEPHPKPVGIGFGGTAGNERVFIDEDFARITVRHHAVDKTYQPGYLFPDQGFLPVQALILEVEVWGLGGRRAKEVQDKLKKREELFTEQRRKVDLKNFSNWEDSPEKMMMDMMTDPNAVRREDR</sequence>
<comment type="caution">
    <text evidence="3">The sequence shown here is derived from an EMBL/GenBank/DDBJ whole genome shotgun (WGS) entry which is preliminary data.</text>
</comment>
<gene>
    <name evidence="3" type="ORF">TorRG33x02_102490</name>
</gene>
<keyword evidence="4" id="KW-1185">Reference proteome</keyword>
<dbReference type="PANTHER" id="PTHR23354:SF104">
    <property type="entry name" value="TLD-DOMAIN CONTAINING NUCLEOLAR PROTEIN"/>
    <property type="match status" value="1"/>
</dbReference>
<feature type="compositionally biased region" description="Basic and acidic residues" evidence="1">
    <location>
        <begin position="7"/>
        <end position="19"/>
    </location>
</feature>
<dbReference type="InterPro" id="IPR006571">
    <property type="entry name" value="TLDc_dom"/>
</dbReference>
<dbReference type="InParanoid" id="A0A2P5F7X3"/>
<proteinExistence type="predicted"/>
<dbReference type="Proteomes" id="UP000237000">
    <property type="component" value="Unassembled WGS sequence"/>
</dbReference>
<evidence type="ECO:0000313" key="3">
    <source>
        <dbReference type="EMBL" id="PON93859.1"/>
    </source>
</evidence>
<feature type="domain" description="TLDc" evidence="2">
    <location>
        <begin position="293"/>
        <end position="486"/>
    </location>
</feature>
<organism evidence="3 4">
    <name type="scientific">Trema orientale</name>
    <name type="common">Charcoal tree</name>
    <name type="synonym">Celtis orientalis</name>
    <dbReference type="NCBI Taxonomy" id="63057"/>
    <lineage>
        <taxon>Eukaryota</taxon>
        <taxon>Viridiplantae</taxon>
        <taxon>Streptophyta</taxon>
        <taxon>Embryophyta</taxon>
        <taxon>Tracheophyta</taxon>
        <taxon>Spermatophyta</taxon>
        <taxon>Magnoliopsida</taxon>
        <taxon>eudicotyledons</taxon>
        <taxon>Gunneridae</taxon>
        <taxon>Pentapetalae</taxon>
        <taxon>rosids</taxon>
        <taxon>fabids</taxon>
        <taxon>Rosales</taxon>
        <taxon>Cannabaceae</taxon>
        <taxon>Trema</taxon>
    </lineage>
</organism>
<protein>
    <submittedName>
        <fullName evidence="3">TLDc domain containing protein</fullName>
    </submittedName>
</protein>
<reference evidence="4" key="1">
    <citation type="submission" date="2016-06" db="EMBL/GenBank/DDBJ databases">
        <title>Parallel loss of symbiosis genes in relatives of nitrogen-fixing non-legume Parasponia.</title>
        <authorList>
            <person name="Van Velzen R."/>
            <person name="Holmer R."/>
            <person name="Bu F."/>
            <person name="Rutten L."/>
            <person name="Van Zeijl A."/>
            <person name="Liu W."/>
            <person name="Santuari L."/>
            <person name="Cao Q."/>
            <person name="Sharma T."/>
            <person name="Shen D."/>
            <person name="Roswanjaya Y."/>
            <person name="Wardhani T."/>
            <person name="Kalhor M.S."/>
            <person name="Jansen J."/>
            <person name="Van den Hoogen J."/>
            <person name="Gungor B."/>
            <person name="Hartog M."/>
            <person name="Hontelez J."/>
            <person name="Verver J."/>
            <person name="Yang W.-C."/>
            <person name="Schijlen E."/>
            <person name="Repin R."/>
            <person name="Schilthuizen M."/>
            <person name="Schranz E."/>
            <person name="Heidstra R."/>
            <person name="Miyata K."/>
            <person name="Fedorova E."/>
            <person name="Kohlen W."/>
            <person name="Bisseling T."/>
            <person name="Smit S."/>
            <person name="Geurts R."/>
        </authorList>
    </citation>
    <scope>NUCLEOTIDE SEQUENCE [LARGE SCALE GENOMIC DNA]</scope>
    <source>
        <strain evidence="4">cv. RG33-2</strain>
    </source>
</reference>
<evidence type="ECO:0000259" key="2">
    <source>
        <dbReference type="PROSITE" id="PS51886"/>
    </source>
</evidence>
<evidence type="ECO:0000313" key="4">
    <source>
        <dbReference type="Proteomes" id="UP000237000"/>
    </source>
</evidence>
<dbReference type="AlphaFoldDB" id="A0A2P5F7X3"/>
<dbReference type="PROSITE" id="PS51886">
    <property type="entry name" value="TLDC"/>
    <property type="match status" value="1"/>
</dbReference>
<evidence type="ECO:0000256" key="1">
    <source>
        <dbReference type="SAM" id="MobiDB-lite"/>
    </source>
</evidence>
<accession>A0A2P5F7X3</accession>
<dbReference type="PANTHER" id="PTHR23354">
    <property type="entry name" value="NUCLEOLAR PROTEIN 7/ESTROGEN RECEPTOR COACTIVATOR-RELATED"/>
    <property type="match status" value="1"/>
</dbReference>